<dbReference type="AlphaFoldDB" id="A0AAV3BAB9"/>
<accession>A0AAV3BAB9</accession>
<evidence type="ECO:0000313" key="2">
    <source>
        <dbReference type="Proteomes" id="UP000004430"/>
    </source>
</evidence>
<protein>
    <submittedName>
        <fullName evidence="1">Uncharacterized protein</fullName>
    </submittedName>
</protein>
<name>A0AAV3BAB9_YERPE</name>
<proteinExistence type="predicted"/>
<sequence length="37" mass="4393">MFHFFSWSGRFSDRLINEKNLKIKGGINRPQTADKPR</sequence>
<dbReference type="EMBL" id="AAOS02000010">
    <property type="protein sequence ID" value="EDR32927.1"/>
    <property type="molecule type" value="Genomic_DNA"/>
</dbReference>
<comment type="caution">
    <text evidence="1">The sequence shown here is derived from an EMBL/GenBank/DDBJ whole genome shotgun (WGS) entry which is preliminary data.</text>
</comment>
<organism evidence="1 2">
    <name type="scientific">Yersinia pestis biovar Orientalis str. IP275</name>
    <dbReference type="NCBI Taxonomy" id="373665"/>
    <lineage>
        <taxon>Bacteria</taxon>
        <taxon>Pseudomonadati</taxon>
        <taxon>Pseudomonadota</taxon>
        <taxon>Gammaproteobacteria</taxon>
        <taxon>Enterobacterales</taxon>
        <taxon>Yersiniaceae</taxon>
        <taxon>Yersinia</taxon>
    </lineage>
</organism>
<dbReference type="Proteomes" id="UP000004430">
    <property type="component" value="Unassembled WGS sequence"/>
</dbReference>
<evidence type="ECO:0000313" key="1">
    <source>
        <dbReference type="EMBL" id="EDR32927.1"/>
    </source>
</evidence>
<reference evidence="1 2" key="2">
    <citation type="submission" date="2010-03" db="EMBL/GenBank/DDBJ databases">
        <authorList>
            <person name="Payne S.H."/>
            <person name="Sutton G.G."/>
        </authorList>
    </citation>
    <scope>NUCLEOTIDE SEQUENCE [LARGE SCALE GENOMIC DNA]</scope>
    <source>
        <strain evidence="1 2">IP275</strain>
    </source>
</reference>
<gene>
    <name evidence="1" type="ORF">YPIP275_2522</name>
</gene>
<reference evidence="1 2" key="1">
    <citation type="submission" date="2008-01" db="EMBL/GenBank/DDBJ databases">
        <title>Yersinia pestis Strain IP275 project at JCVI/TIGR.</title>
        <authorList>
            <person name="Ravel J."/>
            <person name="Eppinger M."/>
            <person name="Fricke W.F."/>
            <person name="Rosovitz M."/>
            <person name="Lindler L.E."/>
            <person name="Bearden S."/>
            <person name="Shriefer M."/>
        </authorList>
    </citation>
    <scope>NUCLEOTIDE SEQUENCE [LARGE SCALE GENOMIC DNA]</scope>
    <source>
        <strain evidence="1 2">IP275</strain>
    </source>
</reference>